<sequence>MKAIHIQWDVDEPDELEGLPAEIQIPDGMEDEDEISDYLSDVTGFCHRGFQLV</sequence>
<reference evidence="1 2" key="1">
    <citation type="journal article" date="2021" name="Sci. Rep.">
        <title>The distribution of antibiotic resistance genes in chicken gut microbiota commensals.</title>
        <authorList>
            <person name="Juricova H."/>
            <person name="Matiasovicova J."/>
            <person name="Kubasova T."/>
            <person name="Cejkova D."/>
            <person name="Rychlik I."/>
        </authorList>
    </citation>
    <scope>NUCLEOTIDE SEQUENCE [LARGE SCALE GENOMIC DNA]</scope>
    <source>
        <strain evidence="1 2">An411</strain>
    </source>
</reference>
<dbReference type="Proteomes" id="UP000719500">
    <property type="component" value="Unassembled WGS sequence"/>
</dbReference>
<comment type="caution">
    <text evidence="1">The sequence shown here is derived from an EMBL/GenBank/DDBJ whole genome shotgun (WGS) entry which is preliminary data.</text>
</comment>
<evidence type="ECO:0000313" key="2">
    <source>
        <dbReference type="Proteomes" id="UP000719500"/>
    </source>
</evidence>
<proteinExistence type="predicted"/>
<organism evidence="1 2">
    <name type="scientific">Oscillibacter valericigenes</name>
    <dbReference type="NCBI Taxonomy" id="351091"/>
    <lineage>
        <taxon>Bacteria</taxon>
        <taxon>Bacillati</taxon>
        <taxon>Bacillota</taxon>
        <taxon>Clostridia</taxon>
        <taxon>Eubacteriales</taxon>
        <taxon>Oscillospiraceae</taxon>
        <taxon>Oscillibacter</taxon>
    </lineage>
</organism>
<protein>
    <submittedName>
        <fullName evidence="1">Uncharacterized protein</fullName>
    </submittedName>
</protein>
<name>A0ABS2FSD4_9FIRM</name>
<dbReference type="RefSeq" id="WP_204801927.1">
    <property type="nucleotide sequence ID" value="NZ_JACSNX010000001.1"/>
</dbReference>
<keyword evidence="2" id="KW-1185">Reference proteome</keyword>
<accession>A0ABS2FSD4</accession>
<gene>
    <name evidence="1" type="ORF">H9X91_01875</name>
</gene>
<dbReference type="EMBL" id="JACSNX010000001">
    <property type="protein sequence ID" value="MBM6850185.1"/>
    <property type="molecule type" value="Genomic_DNA"/>
</dbReference>
<evidence type="ECO:0000313" key="1">
    <source>
        <dbReference type="EMBL" id="MBM6850185.1"/>
    </source>
</evidence>